<comment type="subcellular location">
    <subcellularLocation>
        <location evidence="1">Cell membrane</location>
        <topology evidence="1">Multi-pass membrane protein</topology>
    </subcellularLocation>
</comment>
<evidence type="ECO:0000256" key="5">
    <source>
        <dbReference type="ARBA" id="ARBA00022989"/>
    </source>
</evidence>
<dbReference type="InterPro" id="IPR003445">
    <property type="entry name" value="Cat_transpt"/>
</dbReference>
<reference evidence="10" key="1">
    <citation type="journal article" date="2019" name="Int. J. Syst. Evol. Microbiol.">
        <title>The Global Catalogue of Microorganisms (GCM) 10K type strain sequencing project: providing services to taxonomists for standard genome sequencing and annotation.</title>
        <authorList>
            <consortium name="The Broad Institute Genomics Platform"/>
            <consortium name="The Broad Institute Genome Sequencing Center for Infectious Disease"/>
            <person name="Wu L."/>
            <person name="Ma J."/>
        </authorList>
    </citation>
    <scope>NUCLEOTIDE SEQUENCE [LARGE SCALE GENOMIC DNA]</scope>
    <source>
        <strain evidence="10">CCUG 53270</strain>
    </source>
</reference>
<dbReference type="PANTHER" id="PTHR32024">
    <property type="entry name" value="TRK SYSTEM POTASSIUM UPTAKE PROTEIN TRKG-RELATED"/>
    <property type="match status" value="1"/>
</dbReference>
<feature type="transmembrane region" description="Helical" evidence="8">
    <location>
        <begin position="12"/>
        <end position="33"/>
    </location>
</feature>
<comment type="caution">
    <text evidence="9">The sequence shown here is derived from an EMBL/GenBank/DDBJ whole genome shotgun (WGS) entry which is preliminary data.</text>
</comment>
<feature type="transmembrane region" description="Helical" evidence="8">
    <location>
        <begin position="45"/>
        <end position="64"/>
    </location>
</feature>
<feature type="transmembrane region" description="Helical" evidence="8">
    <location>
        <begin position="193"/>
        <end position="214"/>
    </location>
</feature>
<keyword evidence="6" id="KW-0406">Ion transport</keyword>
<evidence type="ECO:0000313" key="9">
    <source>
        <dbReference type="EMBL" id="MFD1220418.1"/>
    </source>
</evidence>
<sequence length="451" mass="49401">MLQKKTHRPRSAVHSIVIAYFIVIFIVTVLLVLPISLKPGATLSFMDSLFIAASAVSVTGLTTVNTADTFSHFGTVVLMIAFQLGGIGVMAMGSFYWILFGKPIGLSQRKLMMIDQNRYHLSGMVQLMKLIIGMTLLFEGIGAILFGFYFYFRGYYASLATALYHGLFHSVSSYTNAGFDLFGNSLLDYSNDVYVQLITMLLIVLGAIGFPVLAEVKEYLFGGHKKFRFTLYTKVTTTTFAILLLLGAAGVCITEGSNYFAGMPWYEMVLHSVFTSVTSRSAGLATMNPADMTEASQLLVSMLMFIGASPSSMGGGVRTTTVAIIVLMIITFMRGEEEIRVFGRSVRRDDIIRSFVYFMTGLLLSVIGVFIILISESHRINLVSVIFEICSAFGTCGLSTGITSDLSGVSKLTLIVLMYIGRIGMTLFLTTFTPTKAKADVHYPEEKLIIG</sequence>
<keyword evidence="2" id="KW-0813">Transport</keyword>
<organism evidence="9 10">
    <name type="scientific">Paenibacillus vulneris</name>
    <dbReference type="NCBI Taxonomy" id="1133364"/>
    <lineage>
        <taxon>Bacteria</taxon>
        <taxon>Bacillati</taxon>
        <taxon>Bacillota</taxon>
        <taxon>Bacilli</taxon>
        <taxon>Bacillales</taxon>
        <taxon>Paenibacillaceae</taxon>
        <taxon>Paenibacillus</taxon>
    </lineage>
</organism>
<accession>A0ABW3UI19</accession>
<dbReference type="EMBL" id="JBHTLU010000013">
    <property type="protein sequence ID" value="MFD1220418.1"/>
    <property type="molecule type" value="Genomic_DNA"/>
</dbReference>
<keyword evidence="10" id="KW-1185">Reference proteome</keyword>
<proteinExistence type="predicted"/>
<feature type="transmembrane region" description="Helical" evidence="8">
    <location>
        <begin position="354"/>
        <end position="374"/>
    </location>
</feature>
<keyword evidence="7 8" id="KW-0472">Membrane</keyword>
<keyword evidence="5 8" id="KW-1133">Transmembrane helix</keyword>
<dbReference type="PANTHER" id="PTHR32024:SF4">
    <property type="entry name" value="KTR SYSTEM POTASSIUM UPTAKE PROTEIN D"/>
    <property type="match status" value="1"/>
</dbReference>
<feature type="transmembrane region" description="Helical" evidence="8">
    <location>
        <begin position="380"/>
        <end position="400"/>
    </location>
</feature>
<name>A0ABW3UI19_9BACL</name>
<protein>
    <submittedName>
        <fullName evidence="9">TrkH family potassium uptake protein</fullName>
    </submittedName>
</protein>
<gene>
    <name evidence="9" type="ORF">ACFQ4B_09830</name>
</gene>
<evidence type="ECO:0000256" key="3">
    <source>
        <dbReference type="ARBA" id="ARBA00022475"/>
    </source>
</evidence>
<keyword evidence="3" id="KW-1003">Cell membrane</keyword>
<evidence type="ECO:0000256" key="8">
    <source>
        <dbReference type="SAM" id="Phobius"/>
    </source>
</evidence>
<evidence type="ECO:0000256" key="6">
    <source>
        <dbReference type="ARBA" id="ARBA00023065"/>
    </source>
</evidence>
<feature type="transmembrane region" description="Helical" evidence="8">
    <location>
        <begin position="76"/>
        <end position="100"/>
    </location>
</feature>
<feature type="transmembrane region" description="Helical" evidence="8">
    <location>
        <begin position="412"/>
        <end position="432"/>
    </location>
</feature>
<feature type="transmembrane region" description="Helical" evidence="8">
    <location>
        <begin position="130"/>
        <end position="152"/>
    </location>
</feature>
<dbReference type="Proteomes" id="UP001597180">
    <property type="component" value="Unassembled WGS sequence"/>
</dbReference>
<feature type="transmembrane region" description="Helical" evidence="8">
    <location>
        <begin position="312"/>
        <end position="333"/>
    </location>
</feature>
<evidence type="ECO:0000313" key="10">
    <source>
        <dbReference type="Proteomes" id="UP001597180"/>
    </source>
</evidence>
<evidence type="ECO:0000256" key="2">
    <source>
        <dbReference type="ARBA" id="ARBA00022448"/>
    </source>
</evidence>
<feature type="transmembrane region" description="Helical" evidence="8">
    <location>
        <begin position="235"/>
        <end position="261"/>
    </location>
</feature>
<keyword evidence="4 8" id="KW-0812">Transmembrane</keyword>
<evidence type="ECO:0000256" key="4">
    <source>
        <dbReference type="ARBA" id="ARBA00022692"/>
    </source>
</evidence>
<evidence type="ECO:0000256" key="7">
    <source>
        <dbReference type="ARBA" id="ARBA00023136"/>
    </source>
</evidence>
<dbReference type="Pfam" id="PF02386">
    <property type="entry name" value="TrkH"/>
    <property type="match status" value="1"/>
</dbReference>
<dbReference type="RefSeq" id="WP_345587071.1">
    <property type="nucleotide sequence ID" value="NZ_BAABJG010000006.1"/>
</dbReference>
<evidence type="ECO:0000256" key="1">
    <source>
        <dbReference type="ARBA" id="ARBA00004651"/>
    </source>
</evidence>